<evidence type="ECO:0000313" key="3">
    <source>
        <dbReference type="Proteomes" id="UP000823883"/>
    </source>
</evidence>
<name>A0A9D2PCW4_9FIRM</name>
<dbReference type="AlphaFoldDB" id="A0A9D2PCW4"/>
<evidence type="ECO:0000256" key="1">
    <source>
        <dbReference type="SAM" id="MobiDB-lite"/>
    </source>
</evidence>
<evidence type="ECO:0000313" key="2">
    <source>
        <dbReference type="EMBL" id="HJC47884.1"/>
    </source>
</evidence>
<dbReference type="EC" id="2.1.1.-" evidence="2"/>
<feature type="region of interest" description="Disordered" evidence="1">
    <location>
        <begin position="135"/>
        <end position="155"/>
    </location>
</feature>
<sequence>MQVVYPSYYHRFACSASACPDTCCQGWGISIDRETYGRYMAVGGLMGAKLRSHIDHRKRRFLLNQDGRCMFLDRHGLCGLCVDLGESMMCRTCRIYPRHEESYGDLAEVSLSLSCPAAARLVLEQKEPVIYQTREKTSGASLHGEGTGPADDLSGLPLPDRQLLDGLLRLRQAMFFLLRRTELKADVRAGAVLALVRDGQRRLRRQAYDQIGGLCARYEMAPAKSLERKMAPFREMGFQRRSLEEEYLDELERLEEISGGFKELLRSARRGPAGKAPAPLEWPLISSQGLNLMEYFLYLLYPGAVYDGNGWTKAGLAAFSLLAVRRLAAGIMAAGDEQLPEQAFIRAAWMYSRQVEHSDQNLERLENFVKKSSSCALPQLLACLLGGEEADR</sequence>
<reference evidence="2" key="2">
    <citation type="submission" date="2021-04" db="EMBL/GenBank/DDBJ databases">
        <authorList>
            <person name="Gilroy R."/>
        </authorList>
    </citation>
    <scope>NUCLEOTIDE SEQUENCE</scope>
    <source>
        <strain evidence="2">CHK183-5548</strain>
    </source>
</reference>
<dbReference type="Proteomes" id="UP000823883">
    <property type="component" value="Unassembled WGS sequence"/>
</dbReference>
<keyword evidence="2" id="KW-0808">Transferase</keyword>
<dbReference type="EMBL" id="DWWL01000047">
    <property type="protein sequence ID" value="HJC47884.1"/>
    <property type="molecule type" value="Genomic_DNA"/>
</dbReference>
<dbReference type="GO" id="GO:0008168">
    <property type="term" value="F:methyltransferase activity"/>
    <property type="evidence" value="ECO:0007669"/>
    <property type="project" value="UniProtKB-KW"/>
</dbReference>
<dbReference type="NCBIfam" id="NF038110">
    <property type="entry name" value="Lys_methyl_FliB"/>
    <property type="match status" value="1"/>
</dbReference>
<protein>
    <submittedName>
        <fullName evidence="2">Flagellin lysine-N-methylase</fullName>
        <ecNumber evidence="2">2.1.1.-</ecNumber>
    </submittedName>
</protein>
<keyword evidence="2" id="KW-0969">Cilium</keyword>
<reference evidence="2" key="1">
    <citation type="journal article" date="2021" name="PeerJ">
        <title>Extensive microbial diversity within the chicken gut microbiome revealed by metagenomics and culture.</title>
        <authorList>
            <person name="Gilroy R."/>
            <person name="Ravi A."/>
            <person name="Getino M."/>
            <person name="Pursley I."/>
            <person name="Horton D.L."/>
            <person name="Alikhan N.F."/>
            <person name="Baker D."/>
            <person name="Gharbi K."/>
            <person name="Hall N."/>
            <person name="Watson M."/>
            <person name="Adriaenssens E.M."/>
            <person name="Foster-Nyarko E."/>
            <person name="Jarju S."/>
            <person name="Secka A."/>
            <person name="Antonio M."/>
            <person name="Oren A."/>
            <person name="Chaudhuri R.R."/>
            <person name="La Ragione R."/>
            <person name="Hildebrand F."/>
            <person name="Pallen M.J."/>
        </authorList>
    </citation>
    <scope>NUCLEOTIDE SEQUENCE</scope>
    <source>
        <strain evidence="2">CHK183-5548</strain>
    </source>
</reference>
<comment type="caution">
    <text evidence="2">The sequence shown here is derived from an EMBL/GenBank/DDBJ whole genome shotgun (WGS) entry which is preliminary data.</text>
</comment>
<gene>
    <name evidence="2" type="primary">fliB</name>
    <name evidence="2" type="ORF">IAA04_07515</name>
</gene>
<proteinExistence type="predicted"/>
<dbReference type="GO" id="GO:0032259">
    <property type="term" value="P:methylation"/>
    <property type="evidence" value="ECO:0007669"/>
    <property type="project" value="UniProtKB-KW"/>
</dbReference>
<accession>A0A9D2PCW4</accession>
<organism evidence="2 3">
    <name type="scientific">Candidatus Lachnoclostridium pullistercoris</name>
    <dbReference type="NCBI Taxonomy" id="2838632"/>
    <lineage>
        <taxon>Bacteria</taxon>
        <taxon>Bacillati</taxon>
        <taxon>Bacillota</taxon>
        <taxon>Clostridia</taxon>
        <taxon>Lachnospirales</taxon>
        <taxon>Lachnospiraceae</taxon>
    </lineage>
</organism>
<keyword evidence="2" id="KW-0489">Methyltransferase</keyword>
<keyword evidence="2" id="KW-0282">Flagellum</keyword>
<keyword evidence="2" id="KW-0966">Cell projection</keyword>